<dbReference type="Proteomes" id="UP000188320">
    <property type="component" value="Unassembled WGS sequence"/>
</dbReference>
<name>A0A1R1PUW7_ZANCU</name>
<sequence length="105" mass="12350">MKTAYDKKVKFVNFEIDQMVMKLVEHATDKFQVVWEGPYRILKRLNLGAYLITDSEENRDIVNGDSLKKYHHSTHMVPEVSSQLRSKLHRFKNTVRPIWEGCSVV</sequence>
<gene>
    <name evidence="1" type="ORF">AX774_g1695</name>
</gene>
<reference evidence="2" key="1">
    <citation type="submission" date="2017-01" db="EMBL/GenBank/DDBJ databases">
        <authorList>
            <person name="Wang Y."/>
            <person name="White M."/>
            <person name="Kvist S."/>
            <person name="Moncalvo J.-M."/>
        </authorList>
    </citation>
    <scope>NUCLEOTIDE SEQUENCE [LARGE SCALE GENOMIC DNA]</scope>
    <source>
        <strain evidence="2">COL-18-3</strain>
    </source>
</reference>
<accession>A0A1R1PUW7</accession>
<protein>
    <submittedName>
        <fullName evidence="1">Uncharacterized protein</fullName>
    </submittedName>
</protein>
<evidence type="ECO:0000313" key="1">
    <source>
        <dbReference type="EMBL" id="OMH84774.1"/>
    </source>
</evidence>
<evidence type="ECO:0000313" key="2">
    <source>
        <dbReference type="Proteomes" id="UP000188320"/>
    </source>
</evidence>
<keyword evidence="2" id="KW-1185">Reference proteome</keyword>
<dbReference type="AlphaFoldDB" id="A0A1R1PUW7"/>
<comment type="caution">
    <text evidence="1">The sequence shown here is derived from an EMBL/GenBank/DDBJ whole genome shotgun (WGS) entry which is preliminary data.</text>
</comment>
<organism evidence="1 2">
    <name type="scientific">Zancudomyces culisetae</name>
    <name type="common">Gut fungus</name>
    <name type="synonym">Smittium culisetae</name>
    <dbReference type="NCBI Taxonomy" id="1213189"/>
    <lineage>
        <taxon>Eukaryota</taxon>
        <taxon>Fungi</taxon>
        <taxon>Fungi incertae sedis</taxon>
        <taxon>Zoopagomycota</taxon>
        <taxon>Kickxellomycotina</taxon>
        <taxon>Harpellomycetes</taxon>
        <taxon>Harpellales</taxon>
        <taxon>Legeriomycetaceae</taxon>
        <taxon>Zancudomyces</taxon>
    </lineage>
</organism>
<dbReference type="EMBL" id="LSSK01000150">
    <property type="protein sequence ID" value="OMH84774.1"/>
    <property type="molecule type" value="Genomic_DNA"/>
</dbReference>
<proteinExistence type="predicted"/>
<dbReference type="OrthoDB" id="2289561at2759"/>